<evidence type="ECO:0000313" key="14">
    <source>
        <dbReference type="Proteomes" id="UP000193920"/>
    </source>
</evidence>
<feature type="region of interest" description="Disordered" evidence="11">
    <location>
        <begin position="399"/>
        <end position="474"/>
    </location>
</feature>
<name>A0A1Y2E968_9FUNG</name>
<dbReference type="EMBL" id="MCOG01000046">
    <property type="protein sequence ID" value="ORY68118.1"/>
    <property type="molecule type" value="Genomic_DNA"/>
</dbReference>
<sequence length="497" mass="58195">MGVVETLKEIIKSDLGKTFRVGSILSHLAFFFLIYLPISSQYFVFIPWLSQYKNSNLVWYILVPYNIIYVISFINYITCTLIDPGKVNKKITKEYLPSEYMTSMKGVKNEDFLRYKQNSSENVIEVENKIIKNLYDEKMWCSHCQSYKPPRAHHCSICKHCILKFDHHCIWINNCVGHRNLPFFIRFLFYISLLFTISFVLLFLLIKGYINFQDRYHSELYFPVTNVTPLMVIFMLINGILSFVLYCFILSMALYQIIYLVRNVTRIERIQVSRVAKLVERGTLEVSQSYPYDLGLFQNIEQVFGKKYWLWWLCSKPYGDGTEFPTNQINPIAVHWPPAEFILYEKYPYRTKEFYSGVVNGTIEPPPDMLKEDTNSNKLDQYQDHLNQLHYLTNSNLRKLTRNNNNNNNNNNYNNTGNETDITSMPMSMPMSMQPNGVPPQSSSLSYSQPVPSSSNHFNSNKPKEEDSDDSDNDALITILLRKKKENKNDKIAKIKQ</sequence>
<proteinExistence type="inferred from homology"/>
<dbReference type="PANTHER" id="PTHR12246">
    <property type="entry name" value="PALMITOYLTRANSFERASE ZDHHC16"/>
    <property type="match status" value="1"/>
</dbReference>
<comment type="domain">
    <text evidence="10">The DHHC domain is required for palmitoyltransferase activity.</text>
</comment>
<comment type="catalytic activity">
    <reaction evidence="9 10">
        <text>L-cysteinyl-[protein] + hexadecanoyl-CoA = S-hexadecanoyl-L-cysteinyl-[protein] + CoA</text>
        <dbReference type="Rhea" id="RHEA:36683"/>
        <dbReference type="Rhea" id="RHEA-COMP:10131"/>
        <dbReference type="Rhea" id="RHEA-COMP:11032"/>
        <dbReference type="ChEBI" id="CHEBI:29950"/>
        <dbReference type="ChEBI" id="CHEBI:57287"/>
        <dbReference type="ChEBI" id="CHEBI:57379"/>
        <dbReference type="ChEBI" id="CHEBI:74151"/>
        <dbReference type="EC" id="2.3.1.225"/>
    </reaction>
</comment>
<dbReference type="PROSITE" id="PS50216">
    <property type="entry name" value="DHHC"/>
    <property type="match status" value="1"/>
</dbReference>
<evidence type="ECO:0000256" key="3">
    <source>
        <dbReference type="ARBA" id="ARBA00022692"/>
    </source>
</evidence>
<accession>A0A1Y2E968</accession>
<evidence type="ECO:0000259" key="12">
    <source>
        <dbReference type="Pfam" id="PF01529"/>
    </source>
</evidence>
<feature type="transmembrane region" description="Helical" evidence="10">
    <location>
        <begin position="187"/>
        <end position="210"/>
    </location>
</feature>
<evidence type="ECO:0000256" key="7">
    <source>
        <dbReference type="ARBA" id="ARBA00023288"/>
    </source>
</evidence>
<evidence type="ECO:0000256" key="6">
    <source>
        <dbReference type="ARBA" id="ARBA00023139"/>
    </source>
</evidence>
<evidence type="ECO:0000256" key="11">
    <source>
        <dbReference type="SAM" id="MobiDB-lite"/>
    </source>
</evidence>
<feature type="transmembrane region" description="Helical" evidence="10">
    <location>
        <begin position="58"/>
        <end position="82"/>
    </location>
</feature>
<keyword evidence="2 10" id="KW-0808">Transferase</keyword>
<keyword evidence="4 10" id="KW-1133">Transmembrane helix</keyword>
<dbReference type="STRING" id="1754190.A0A1Y2E968"/>
<dbReference type="InterPro" id="IPR001594">
    <property type="entry name" value="Palmitoyltrfase_DHHC"/>
</dbReference>
<dbReference type="EC" id="2.3.1.225" evidence="10"/>
<keyword evidence="7" id="KW-0449">Lipoprotein</keyword>
<keyword evidence="8 10" id="KW-0012">Acyltransferase</keyword>
<dbReference type="GO" id="GO:0016020">
    <property type="term" value="C:membrane"/>
    <property type="evidence" value="ECO:0007669"/>
    <property type="project" value="UniProtKB-SubCell"/>
</dbReference>
<keyword evidence="6" id="KW-0564">Palmitate</keyword>
<dbReference type="InterPro" id="IPR039859">
    <property type="entry name" value="PFA4/ZDH16/20/ERF2-like"/>
</dbReference>
<dbReference type="OrthoDB" id="331948at2759"/>
<reference evidence="13 14" key="1">
    <citation type="submission" date="2016-08" db="EMBL/GenBank/DDBJ databases">
        <title>A Parts List for Fungal Cellulosomes Revealed by Comparative Genomics.</title>
        <authorList>
            <consortium name="DOE Joint Genome Institute"/>
            <person name="Haitjema C.H."/>
            <person name="Gilmore S.P."/>
            <person name="Henske J.K."/>
            <person name="Solomon K.V."/>
            <person name="De Groot R."/>
            <person name="Kuo A."/>
            <person name="Mondo S.J."/>
            <person name="Salamov A.A."/>
            <person name="Labutti K."/>
            <person name="Zhao Z."/>
            <person name="Chiniquy J."/>
            <person name="Barry K."/>
            <person name="Brewer H.M."/>
            <person name="Purvine S.O."/>
            <person name="Wright A.T."/>
            <person name="Boxma B."/>
            <person name="Van Alen T."/>
            <person name="Hackstein J.H."/>
            <person name="Baker S.E."/>
            <person name="Grigoriev I.V."/>
            <person name="O'Malley M.A."/>
        </authorList>
    </citation>
    <scope>NUCLEOTIDE SEQUENCE [LARGE SCALE GENOMIC DNA]</scope>
    <source>
        <strain evidence="13 14">G1</strain>
    </source>
</reference>
<organism evidence="13 14">
    <name type="scientific">Neocallimastix californiae</name>
    <dbReference type="NCBI Taxonomy" id="1754190"/>
    <lineage>
        <taxon>Eukaryota</taxon>
        <taxon>Fungi</taxon>
        <taxon>Fungi incertae sedis</taxon>
        <taxon>Chytridiomycota</taxon>
        <taxon>Chytridiomycota incertae sedis</taxon>
        <taxon>Neocallimastigomycetes</taxon>
        <taxon>Neocallimastigales</taxon>
        <taxon>Neocallimastigaceae</taxon>
        <taxon>Neocallimastix</taxon>
    </lineage>
</organism>
<protein>
    <recommendedName>
        <fullName evidence="10">Palmitoyltransferase</fullName>
        <ecNumber evidence="10">2.3.1.225</ecNumber>
    </recommendedName>
</protein>
<evidence type="ECO:0000256" key="9">
    <source>
        <dbReference type="ARBA" id="ARBA00048048"/>
    </source>
</evidence>
<comment type="subcellular location">
    <subcellularLocation>
        <location evidence="1">Membrane</location>
        <topology evidence="1">Multi-pass membrane protein</topology>
    </subcellularLocation>
</comment>
<evidence type="ECO:0000313" key="13">
    <source>
        <dbReference type="EMBL" id="ORY68118.1"/>
    </source>
</evidence>
<dbReference type="AlphaFoldDB" id="A0A1Y2E968"/>
<feature type="compositionally biased region" description="Low complexity" evidence="11">
    <location>
        <begin position="403"/>
        <end position="415"/>
    </location>
</feature>
<keyword evidence="14" id="KW-1185">Reference proteome</keyword>
<evidence type="ECO:0000256" key="8">
    <source>
        <dbReference type="ARBA" id="ARBA00023315"/>
    </source>
</evidence>
<keyword evidence="5 10" id="KW-0472">Membrane</keyword>
<comment type="similarity">
    <text evidence="10">Belongs to the DHHC palmitoyltransferase family.</text>
</comment>
<dbReference type="GO" id="GO:0019706">
    <property type="term" value="F:protein-cysteine S-palmitoyltransferase activity"/>
    <property type="evidence" value="ECO:0007669"/>
    <property type="project" value="UniProtKB-EC"/>
</dbReference>
<evidence type="ECO:0000256" key="10">
    <source>
        <dbReference type="RuleBase" id="RU079119"/>
    </source>
</evidence>
<dbReference type="Proteomes" id="UP000193920">
    <property type="component" value="Unassembled WGS sequence"/>
</dbReference>
<keyword evidence="3 10" id="KW-0812">Transmembrane</keyword>
<evidence type="ECO:0000256" key="1">
    <source>
        <dbReference type="ARBA" id="ARBA00004141"/>
    </source>
</evidence>
<comment type="caution">
    <text evidence="13">The sequence shown here is derived from an EMBL/GenBank/DDBJ whole genome shotgun (WGS) entry which is preliminary data.</text>
</comment>
<evidence type="ECO:0000256" key="5">
    <source>
        <dbReference type="ARBA" id="ARBA00023136"/>
    </source>
</evidence>
<feature type="transmembrane region" description="Helical" evidence="10">
    <location>
        <begin position="21"/>
        <end position="38"/>
    </location>
</feature>
<dbReference type="Pfam" id="PF01529">
    <property type="entry name" value="DHHC"/>
    <property type="match status" value="1"/>
</dbReference>
<evidence type="ECO:0000256" key="2">
    <source>
        <dbReference type="ARBA" id="ARBA00022679"/>
    </source>
</evidence>
<feature type="domain" description="Palmitoyltransferase DHHC" evidence="12">
    <location>
        <begin position="136"/>
        <end position="271"/>
    </location>
</feature>
<feature type="compositionally biased region" description="Low complexity" evidence="11">
    <location>
        <begin position="424"/>
        <end position="455"/>
    </location>
</feature>
<evidence type="ECO:0000256" key="4">
    <source>
        <dbReference type="ARBA" id="ARBA00022989"/>
    </source>
</evidence>
<feature type="transmembrane region" description="Helical" evidence="10">
    <location>
        <begin position="230"/>
        <end position="261"/>
    </location>
</feature>
<gene>
    <name evidence="13" type="ORF">LY90DRAFT_667598</name>
</gene>